<dbReference type="OrthoDB" id="159409at2"/>
<comment type="caution">
    <text evidence="1">The sequence shown here is derived from an EMBL/GenBank/DDBJ whole genome shotgun (WGS) entry which is preliminary data.</text>
</comment>
<dbReference type="Proteomes" id="UP000468766">
    <property type="component" value="Unassembled WGS sequence"/>
</dbReference>
<evidence type="ECO:0000313" key="2">
    <source>
        <dbReference type="Proteomes" id="UP000468766"/>
    </source>
</evidence>
<protein>
    <submittedName>
        <fullName evidence="1">Haloacid dehalogenase</fullName>
    </submittedName>
</protein>
<proteinExistence type="predicted"/>
<dbReference type="SUPFAM" id="SSF56784">
    <property type="entry name" value="HAD-like"/>
    <property type="match status" value="1"/>
</dbReference>
<accession>A0A6I0F0Q7</accession>
<sequence length="154" mass="16418">MKLNIPGQEPLELAHLVLDYNGTIAEDGKLLPALPPILEDLATRLQIYVITADTFGSVAEECEHLPVSLQILKSNDHSREKELFVRSLSGGVIAIGNGANDCAMVGSADLGIAVIGPEGCALETLLRAKVVVTSIEKGLALLQKPDRLVATLRR</sequence>
<dbReference type="InterPro" id="IPR023214">
    <property type="entry name" value="HAD_sf"/>
</dbReference>
<dbReference type="RefSeq" id="WP_151618092.1">
    <property type="nucleotide sequence ID" value="NZ_WBXO01000001.1"/>
</dbReference>
<dbReference type="AlphaFoldDB" id="A0A6I0F0Q7"/>
<dbReference type="InterPro" id="IPR036412">
    <property type="entry name" value="HAD-like_sf"/>
</dbReference>
<evidence type="ECO:0000313" key="1">
    <source>
        <dbReference type="EMBL" id="KAB2954546.1"/>
    </source>
</evidence>
<dbReference type="EMBL" id="WBXO01000001">
    <property type="protein sequence ID" value="KAB2954546.1"/>
    <property type="molecule type" value="Genomic_DNA"/>
</dbReference>
<organism evidence="1 2">
    <name type="scientific">Heliorestis acidaminivorans</name>
    <dbReference type="NCBI Taxonomy" id="553427"/>
    <lineage>
        <taxon>Bacteria</taxon>
        <taxon>Bacillati</taxon>
        <taxon>Bacillota</taxon>
        <taxon>Clostridia</taxon>
        <taxon>Eubacteriales</taxon>
        <taxon>Heliobacteriaceae</taxon>
        <taxon>Heliorestis</taxon>
    </lineage>
</organism>
<dbReference type="Gene3D" id="3.40.50.1000">
    <property type="entry name" value="HAD superfamily/HAD-like"/>
    <property type="match status" value="1"/>
</dbReference>
<keyword evidence="2" id="KW-1185">Reference proteome</keyword>
<name>A0A6I0F0Q7_9FIRM</name>
<reference evidence="1 2" key="1">
    <citation type="submission" date="2019-10" db="EMBL/GenBank/DDBJ databases">
        <title>Whole-genome sequence of the extremophile Heliorestis acidaminivorans DSM 24790.</title>
        <authorList>
            <person name="Kyndt J.A."/>
            <person name="Meyer T.E."/>
        </authorList>
    </citation>
    <scope>NUCLEOTIDE SEQUENCE [LARGE SCALE GENOMIC DNA]</scope>
    <source>
        <strain evidence="1 2">DSM 24790</strain>
    </source>
</reference>
<gene>
    <name evidence="1" type="ORF">F9B85_02400</name>
</gene>